<gene>
    <name evidence="1" type="ORF">GCM10011409_45540</name>
</gene>
<evidence type="ECO:0000313" key="1">
    <source>
        <dbReference type="EMBL" id="GGB63364.1"/>
    </source>
</evidence>
<dbReference type="AlphaFoldDB" id="A0A9W5U385"/>
<organism evidence="1 2">
    <name type="scientific">Lentibacillus populi</name>
    <dbReference type="NCBI Taxonomy" id="1827502"/>
    <lineage>
        <taxon>Bacteria</taxon>
        <taxon>Bacillati</taxon>
        <taxon>Bacillota</taxon>
        <taxon>Bacilli</taxon>
        <taxon>Bacillales</taxon>
        <taxon>Bacillaceae</taxon>
        <taxon>Lentibacillus</taxon>
    </lineage>
</organism>
<evidence type="ECO:0000313" key="2">
    <source>
        <dbReference type="Proteomes" id="UP000621492"/>
    </source>
</evidence>
<dbReference type="Proteomes" id="UP000621492">
    <property type="component" value="Unassembled WGS sequence"/>
</dbReference>
<reference evidence="1" key="2">
    <citation type="submission" date="2020-09" db="EMBL/GenBank/DDBJ databases">
        <authorList>
            <person name="Sun Q."/>
            <person name="Zhou Y."/>
        </authorList>
    </citation>
    <scope>NUCLEOTIDE SEQUENCE</scope>
    <source>
        <strain evidence="1">CGMCC 1.15454</strain>
    </source>
</reference>
<name>A0A9W5U385_9BACI</name>
<accession>A0A9W5U385</accession>
<proteinExistence type="predicted"/>
<reference evidence="1" key="1">
    <citation type="journal article" date="2014" name="Int. J. Syst. Evol. Microbiol.">
        <title>Complete genome sequence of Corynebacterium casei LMG S-19264T (=DSM 44701T), isolated from a smear-ripened cheese.</title>
        <authorList>
            <consortium name="US DOE Joint Genome Institute (JGI-PGF)"/>
            <person name="Walter F."/>
            <person name="Albersmeier A."/>
            <person name="Kalinowski J."/>
            <person name="Ruckert C."/>
        </authorList>
    </citation>
    <scope>NUCLEOTIDE SEQUENCE</scope>
    <source>
        <strain evidence="1">CGMCC 1.15454</strain>
    </source>
</reference>
<comment type="caution">
    <text evidence="1">The sequence shown here is derived from an EMBL/GenBank/DDBJ whole genome shotgun (WGS) entry which is preliminary data.</text>
</comment>
<protein>
    <submittedName>
        <fullName evidence="1">Uncharacterized protein</fullName>
    </submittedName>
</protein>
<dbReference type="EMBL" id="BMJD01000087">
    <property type="protein sequence ID" value="GGB63364.1"/>
    <property type="molecule type" value="Genomic_DNA"/>
</dbReference>
<sequence>MCDGVPFVEWTGELRSYARLSGRHGAAAKASLNRANEYAVVDPKPCDLPMSRVKVR</sequence>
<keyword evidence="2" id="KW-1185">Reference proteome</keyword>